<name>A0A843U8W5_COLES</name>
<protein>
    <submittedName>
        <fullName evidence="2">Uncharacterized protein</fullName>
    </submittedName>
</protein>
<feature type="non-terminal residue" evidence="2">
    <location>
        <position position="1"/>
    </location>
</feature>
<accession>A0A843U8W5</accession>
<dbReference type="Proteomes" id="UP000652761">
    <property type="component" value="Unassembled WGS sequence"/>
</dbReference>
<keyword evidence="3" id="KW-1185">Reference proteome</keyword>
<organism evidence="2 3">
    <name type="scientific">Colocasia esculenta</name>
    <name type="common">Wild taro</name>
    <name type="synonym">Arum esculentum</name>
    <dbReference type="NCBI Taxonomy" id="4460"/>
    <lineage>
        <taxon>Eukaryota</taxon>
        <taxon>Viridiplantae</taxon>
        <taxon>Streptophyta</taxon>
        <taxon>Embryophyta</taxon>
        <taxon>Tracheophyta</taxon>
        <taxon>Spermatophyta</taxon>
        <taxon>Magnoliopsida</taxon>
        <taxon>Liliopsida</taxon>
        <taxon>Araceae</taxon>
        <taxon>Aroideae</taxon>
        <taxon>Colocasieae</taxon>
        <taxon>Colocasia</taxon>
    </lineage>
</organism>
<dbReference type="EMBL" id="NMUH01000398">
    <property type="protein sequence ID" value="MQL78410.1"/>
    <property type="molecule type" value="Genomic_DNA"/>
</dbReference>
<reference evidence="2" key="1">
    <citation type="submission" date="2017-07" db="EMBL/GenBank/DDBJ databases">
        <title>Taro Niue Genome Assembly and Annotation.</title>
        <authorList>
            <person name="Atibalentja N."/>
            <person name="Keating K."/>
            <person name="Fields C.J."/>
        </authorList>
    </citation>
    <scope>NUCLEOTIDE SEQUENCE</scope>
    <source>
        <strain evidence="2">Niue_2</strain>
        <tissue evidence="2">Leaf</tissue>
    </source>
</reference>
<feature type="region of interest" description="Disordered" evidence="1">
    <location>
        <begin position="111"/>
        <end position="137"/>
    </location>
</feature>
<comment type="caution">
    <text evidence="2">The sequence shown here is derived from an EMBL/GenBank/DDBJ whole genome shotgun (WGS) entry which is preliminary data.</text>
</comment>
<proteinExistence type="predicted"/>
<gene>
    <name evidence="2" type="ORF">Taro_010845</name>
</gene>
<evidence type="ECO:0000313" key="3">
    <source>
        <dbReference type="Proteomes" id="UP000652761"/>
    </source>
</evidence>
<evidence type="ECO:0000313" key="2">
    <source>
        <dbReference type="EMBL" id="MQL78410.1"/>
    </source>
</evidence>
<dbReference type="AlphaFoldDB" id="A0A843U8W5"/>
<sequence>VRLLGCQLEHARSPEYSLNRLPRTGVSGNGRQIATGAYEEGDRTVKSGSEVATGRSSRSECDGFAVTTRPQNAAYRAVAFTGSAPESDRERTCSWIAVTADERGKKMSFLWSIHSSPPPKSSSSRPQQVVNSSLGFG</sequence>
<feature type="compositionally biased region" description="Polar residues" evidence="1">
    <location>
        <begin position="127"/>
        <end position="137"/>
    </location>
</feature>
<feature type="region of interest" description="Disordered" evidence="1">
    <location>
        <begin position="23"/>
        <end position="56"/>
    </location>
</feature>
<evidence type="ECO:0000256" key="1">
    <source>
        <dbReference type="SAM" id="MobiDB-lite"/>
    </source>
</evidence>